<protein>
    <recommendedName>
        <fullName evidence="3">Conserved oligomeric Golgi complex subunit 1</fullName>
    </recommendedName>
</protein>
<dbReference type="GO" id="GO:0000139">
    <property type="term" value="C:Golgi membrane"/>
    <property type="evidence" value="ECO:0007669"/>
    <property type="project" value="UniProtKB-SubCell"/>
</dbReference>
<dbReference type="PANTHER" id="PTHR31658:SF0">
    <property type="entry name" value="CONSERVED OLIGOMERIC GOLGI COMPLEX SUBUNIT 1"/>
    <property type="match status" value="1"/>
</dbReference>
<evidence type="ECO:0000256" key="3">
    <source>
        <dbReference type="ARBA" id="ARBA00020978"/>
    </source>
</evidence>
<dbReference type="GO" id="GO:0015031">
    <property type="term" value="P:protein transport"/>
    <property type="evidence" value="ECO:0007669"/>
    <property type="project" value="UniProtKB-KW"/>
</dbReference>
<keyword evidence="7" id="KW-0472">Membrane</keyword>
<name>Q1WMT0_COPDI</name>
<dbReference type="PANTHER" id="PTHR31658">
    <property type="entry name" value="CONSERVED OLIGOMERIC GOLGI COMPLEX SUBUNIT 1"/>
    <property type="match status" value="1"/>
</dbReference>
<evidence type="ECO:0000256" key="6">
    <source>
        <dbReference type="ARBA" id="ARBA00023034"/>
    </source>
</evidence>
<keyword evidence="6" id="KW-0333">Golgi apparatus</keyword>
<evidence type="ECO:0000256" key="4">
    <source>
        <dbReference type="ARBA" id="ARBA00022448"/>
    </source>
</evidence>
<comment type="subcellular location">
    <subcellularLocation>
        <location evidence="1">Golgi apparatus membrane</location>
        <topology evidence="1">Peripheral membrane protein</topology>
    </subcellularLocation>
</comment>
<gene>
    <name evidence="9" type="primary">UP8</name>
</gene>
<feature type="compositionally biased region" description="Polar residues" evidence="8">
    <location>
        <begin position="37"/>
        <end position="49"/>
    </location>
</feature>
<feature type="region of interest" description="Disordered" evidence="8">
    <location>
        <begin position="1"/>
        <end position="52"/>
    </location>
</feature>
<dbReference type="GO" id="GO:0017119">
    <property type="term" value="C:Golgi transport complex"/>
    <property type="evidence" value="ECO:0007669"/>
    <property type="project" value="InterPro"/>
</dbReference>
<evidence type="ECO:0000256" key="8">
    <source>
        <dbReference type="SAM" id="MobiDB-lite"/>
    </source>
</evidence>
<evidence type="ECO:0000313" key="9">
    <source>
        <dbReference type="EMBL" id="AAZ14911.1"/>
    </source>
</evidence>
<dbReference type="EMBL" id="DQ056143">
    <property type="protein sequence ID" value="AAZ14911.1"/>
    <property type="molecule type" value="Genomic_DNA"/>
</dbReference>
<feature type="compositionally biased region" description="Polar residues" evidence="8">
    <location>
        <begin position="1"/>
        <end position="18"/>
    </location>
</feature>
<dbReference type="GO" id="GO:0006891">
    <property type="term" value="P:intra-Golgi vesicle-mediated transport"/>
    <property type="evidence" value="ECO:0007669"/>
    <property type="project" value="InterPro"/>
</dbReference>
<dbReference type="InterPro" id="IPR033370">
    <property type="entry name" value="COG1"/>
</dbReference>
<sequence length="566" mass="63595">MLRRGSTISSAKSVSSPVPNGIPTPGYSRLSAGLAPSLQSSQSTKQSFGFDTPNPDDLFSRYTVAEVKNIQARLRNDADIKQEELRLMVGERYRDLLQASTSIISMAVSSRRVLDAIEECRGSIIAQEEPPMPSRSMGFGGSVNDRHLHTLQLLSAHVKVLLDAPEHLWRLIERKDYLLAAWLFLFTRSGLMFWYARIQSHSDIRADSKQAEFPLVQRQWDEISSFRSQIIHKSSLSLREIKSSSQAVCATLITLHLLDSRPLREAFNALLTQRTKAVTALISWKIHSSANGRPTARFGSSFQPPISRPSTAQEILQANEKVLTAIIDTVHTSRQIFQIPPAQQASLISSALHCIQEEKPRSKDVQVPPGLVPSTHALLTNSSSSAHFLLLPAALQSYKPYIDLESSSLIYSQADFRQVLHEWLQKSTKSWRSASSSWLIELGTVGQIWSLRISLRAVVSEAQLEEAEKRELASTLDALCHDRILGVWKTTLERAQDTFQAEFAKLLSSLKERIERTSISFLAERTAWLMSCVPQLVHLSDPQLHPLPPKHRSRVILRHSNNTRRR</sequence>
<organism evidence="9">
    <name type="scientific">Coprinellus disseminatus</name>
    <name type="common">Fairy ink cap fungus</name>
    <dbReference type="NCBI Taxonomy" id="71703"/>
    <lineage>
        <taxon>Eukaryota</taxon>
        <taxon>Fungi</taxon>
        <taxon>Dikarya</taxon>
        <taxon>Basidiomycota</taxon>
        <taxon>Agaricomycotina</taxon>
        <taxon>Agaricomycetes</taxon>
        <taxon>Agaricomycetidae</taxon>
        <taxon>Agaricales</taxon>
        <taxon>Agaricineae</taxon>
        <taxon>Psathyrellaceae</taxon>
        <taxon>Coprinellus</taxon>
    </lineage>
</organism>
<evidence type="ECO:0000256" key="2">
    <source>
        <dbReference type="ARBA" id="ARBA00006653"/>
    </source>
</evidence>
<keyword evidence="4" id="KW-0813">Transport</keyword>
<reference evidence="9" key="1">
    <citation type="journal article" date="2006" name="Genetics">
        <title>Evolution of the bipolar mating system of the mushroom Coprinellus disseminatus from its tetrapolar ancestors involves loss of mating-type-specific pheromone receptor function.</title>
        <authorList>
            <person name="James T.Y."/>
            <person name="Srivilai P."/>
            <person name="Kuees U."/>
            <person name="Vilgalys R."/>
        </authorList>
    </citation>
    <scope>NUCLEOTIDE SEQUENCE</scope>
    <source>
        <strain evidence="9">C345.1</strain>
    </source>
</reference>
<evidence type="ECO:0000256" key="7">
    <source>
        <dbReference type="ARBA" id="ARBA00023136"/>
    </source>
</evidence>
<dbReference type="Pfam" id="PF08700">
    <property type="entry name" value="VPS51_Exo84_N"/>
    <property type="match status" value="1"/>
</dbReference>
<evidence type="ECO:0000256" key="1">
    <source>
        <dbReference type="ARBA" id="ARBA00004395"/>
    </source>
</evidence>
<dbReference type="AlphaFoldDB" id="Q1WMT0"/>
<proteinExistence type="inferred from homology"/>
<evidence type="ECO:0000256" key="5">
    <source>
        <dbReference type="ARBA" id="ARBA00022927"/>
    </source>
</evidence>
<keyword evidence="5" id="KW-0653">Protein transport</keyword>
<accession>Q1WMT0</accession>
<comment type="similarity">
    <text evidence="2">Belongs to the COG1 family.</text>
</comment>